<evidence type="ECO:0000256" key="14">
    <source>
        <dbReference type="RuleBase" id="RU368034"/>
    </source>
</evidence>
<keyword evidence="16" id="KW-1185">Reference proteome</keyword>
<evidence type="ECO:0000256" key="4">
    <source>
        <dbReference type="ARBA" id="ARBA00022448"/>
    </source>
</evidence>
<comment type="subunit">
    <text evidence="13">Complex I is composed of 45 different subunits. Interacts with CARD15, but not with CARD4. Interacts with STAT3, but not with STAT1, STAT2 and STAT5A. Interacts with OLFM4.</text>
</comment>
<keyword evidence="4 14" id="KW-0813">Transport</keyword>
<dbReference type="Pfam" id="PF06212">
    <property type="entry name" value="GRIM-19"/>
    <property type="match status" value="1"/>
</dbReference>
<comment type="caution">
    <text evidence="15">The sequence shown here is derived from an EMBL/GenBank/DDBJ whole genome shotgun (WGS) entry which is preliminary data.</text>
</comment>
<dbReference type="Proteomes" id="UP001642483">
    <property type="component" value="Unassembled WGS sequence"/>
</dbReference>
<name>A0ABP0FG88_CLALP</name>
<keyword evidence="8 14" id="KW-0249">Electron transport</keyword>
<dbReference type="InterPro" id="IPR009346">
    <property type="entry name" value="GRIM-19"/>
</dbReference>
<evidence type="ECO:0000256" key="5">
    <source>
        <dbReference type="ARBA" id="ARBA00022660"/>
    </source>
</evidence>
<evidence type="ECO:0000256" key="11">
    <source>
        <dbReference type="ARBA" id="ARBA00023136"/>
    </source>
</evidence>
<keyword evidence="7 14" id="KW-0999">Mitochondrion inner membrane</keyword>
<dbReference type="PANTHER" id="PTHR12966">
    <property type="entry name" value="NADH DEHYDROGENASE UBIQUINONE 1 ALPHA SUBCOMPLEX SUBUNIT 13"/>
    <property type="match status" value="1"/>
</dbReference>
<comment type="function">
    <text evidence="12">Accessory subunit of the mitochondrial membrane respiratory chain NADH dehydrogenase (Complex I), that is believed not to be involved in catalysis. Complex I functions in the transfer of electrons from NADH to the respiratory chain. The immediate electron acceptor for the enzyme is believed to be ubiquinone. Involved in the interferon/all-trans-retinoic acid (IFN/RA) induced cell death. This apoptotic activity is inhibited by interaction with viral IRF1. Prevents the transactivation of STAT3 target genes. May play a role in CARD15-mediated innate mucosal responses and serve to regulate intestinal epithelial cell responses to microbes.</text>
</comment>
<evidence type="ECO:0000256" key="8">
    <source>
        <dbReference type="ARBA" id="ARBA00022982"/>
    </source>
</evidence>
<gene>
    <name evidence="15" type="ORF">CVLEPA_LOCUS8587</name>
</gene>
<evidence type="ECO:0000256" key="7">
    <source>
        <dbReference type="ARBA" id="ARBA00022792"/>
    </source>
</evidence>
<feature type="transmembrane region" description="Helical" evidence="14">
    <location>
        <begin position="36"/>
        <end position="55"/>
    </location>
</feature>
<keyword evidence="11 14" id="KW-0472">Membrane</keyword>
<reference evidence="15 16" key="1">
    <citation type="submission" date="2024-02" db="EMBL/GenBank/DDBJ databases">
        <authorList>
            <person name="Daric V."/>
            <person name="Darras S."/>
        </authorList>
    </citation>
    <scope>NUCLEOTIDE SEQUENCE [LARGE SCALE GENOMIC DNA]</scope>
</reference>
<keyword evidence="5 14" id="KW-0679">Respiratory chain</keyword>
<dbReference type="PANTHER" id="PTHR12966:SF0">
    <property type="entry name" value="NADH DEHYDROGENASE [UBIQUINONE] 1 ALPHA SUBCOMPLEX SUBUNIT 13"/>
    <property type="match status" value="1"/>
</dbReference>
<sequence length="153" mass="17618">MSSTGWKNIKYRQDLPPPGGYGAIPYKRNLPVRGPSGFVIFGLGIAVHGLGLYLMQKKKRLTEHRIEENRSAENCLMPILEAEKDRQYLRFWKEQVESEALNIVGSGYDLDFKPGLGDFMNYQRFDYPLLTSTSFFDHMYAWYNQTGIPRCGP</sequence>
<evidence type="ECO:0000313" key="15">
    <source>
        <dbReference type="EMBL" id="CAK8678685.1"/>
    </source>
</evidence>
<proteinExistence type="inferred from homology"/>
<evidence type="ECO:0000256" key="13">
    <source>
        <dbReference type="ARBA" id="ARBA00046797"/>
    </source>
</evidence>
<evidence type="ECO:0000256" key="2">
    <source>
        <dbReference type="ARBA" id="ARBA00007312"/>
    </source>
</evidence>
<organism evidence="15 16">
    <name type="scientific">Clavelina lepadiformis</name>
    <name type="common">Light-bulb sea squirt</name>
    <name type="synonym">Ascidia lepadiformis</name>
    <dbReference type="NCBI Taxonomy" id="159417"/>
    <lineage>
        <taxon>Eukaryota</taxon>
        <taxon>Metazoa</taxon>
        <taxon>Chordata</taxon>
        <taxon>Tunicata</taxon>
        <taxon>Ascidiacea</taxon>
        <taxon>Aplousobranchia</taxon>
        <taxon>Clavelinidae</taxon>
        <taxon>Clavelina</taxon>
    </lineage>
</organism>
<comment type="similarity">
    <text evidence="2 14">Belongs to the complex I NDUFA13 subunit family.</text>
</comment>
<evidence type="ECO:0000256" key="10">
    <source>
        <dbReference type="ARBA" id="ARBA00023128"/>
    </source>
</evidence>
<keyword evidence="6 14" id="KW-0812">Transmembrane</keyword>
<protein>
    <recommendedName>
        <fullName evidence="3 14">NADH dehydrogenase [ubiquinone] 1 alpha subcomplex subunit 13</fullName>
    </recommendedName>
</protein>
<comment type="subcellular location">
    <subcellularLocation>
        <location evidence="1 14">Mitochondrion inner membrane</location>
        <topology evidence="1 14">Single-pass membrane protein</topology>
        <orientation evidence="1 14">Matrix side</orientation>
    </subcellularLocation>
</comment>
<evidence type="ECO:0000313" key="16">
    <source>
        <dbReference type="Proteomes" id="UP001642483"/>
    </source>
</evidence>
<evidence type="ECO:0000256" key="6">
    <source>
        <dbReference type="ARBA" id="ARBA00022692"/>
    </source>
</evidence>
<keyword evidence="9 14" id="KW-1133">Transmembrane helix</keyword>
<evidence type="ECO:0000256" key="1">
    <source>
        <dbReference type="ARBA" id="ARBA00004298"/>
    </source>
</evidence>
<dbReference type="EMBL" id="CAWYQH010000057">
    <property type="protein sequence ID" value="CAK8678685.1"/>
    <property type="molecule type" value="Genomic_DNA"/>
</dbReference>
<evidence type="ECO:0000256" key="12">
    <source>
        <dbReference type="ARBA" id="ARBA00045908"/>
    </source>
</evidence>
<keyword evidence="10 14" id="KW-0496">Mitochondrion</keyword>
<accession>A0ABP0FG88</accession>
<evidence type="ECO:0000256" key="3">
    <source>
        <dbReference type="ARBA" id="ARBA00018192"/>
    </source>
</evidence>
<evidence type="ECO:0000256" key="9">
    <source>
        <dbReference type="ARBA" id="ARBA00022989"/>
    </source>
</evidence>
<comment type="function">
    <text evidence="14">Complex I functions in the transfer of electrons from NADH to the respiratory chain. Accessory subunit of the mitochondrial membrane respiratory chain NADH dehydrogenase (Complex I), that is believed not to be involved in catalysis.</text>
</comment>